<evidence type="ECO:0000256" key="8">
    <source>
        <dbReference type="ARBA" id="ARBA00022692"/>
    </source>
</evidence>
<feature type="compositionally biased region" description="Polar residues" evidence="14">
    <location>
        <begin position="336"/>
        <end position="345"/>
    </location>
</feature>
<reference evidence="16 17" key="1">
    <citation type="journal article" date="2015" name="Genome Biol.">
        <title>Comparative genomics of Steinernema reveals deeply conserved gene regulatory networks.</title>
        <authorList>
            <person name="Dillman A.R."/>
            <person name="Macchietto M."/>
            <person name="Porter C.F."/>
            <person name="Rogers A."/>
            <person name="Williams B."/>
            <person name="Antoshechkin I."/>
            <person name="Lee M.M."/>
            <person name="Goodwin Z."/>
            <person name="Lu X."/>
            <person name="Lewis E.E."/>
            <person name="Goodrich-Blair H."/>
            <person name="Stock S.P."/>
            <person name="Adams B.J."/>
            <person name="Sternberg P.W."/>
            <person name="Mortazavi A."/>
        </authorList>
    </citation>
    <scope>NUCLEOTIDE SEQUENCE [LARGE SCALE GENOMIC DNA]</scope>
    <source>
        <strain evidence="16 17">ALL</strain>
    </source>
</reference>
<dbReference type="EMBL" id="CM016762">
    <property type="protein sequence ID" value="TMS39539.1"/>
    <property type="molecule type" value="Genomic_DNA"/>
</dbReference>
<keyword evidence="12 15" id="KW-0472">Membrane</keyword>
<dbReference type="EMBL" id="AZBU02000001">
    <property type="protein sequence ID" value="TMS39539.1"/>
    <property type="molecule type" value="Genomic_DNA"/>
</dbReference>
<comment type="similarity">
    <text evidence="3">Belongs to the SWEET sugar transporter family.</text>
</comment>
<keyword evidence="17" id="KW-1185">Reference proteome</keyword>
<evidence type="ECO:0000256" key="10">
    <source>
        <dbReference type="ARBA" id="ARBA00022989"/>
    </source>
</evidence>
<evidence type="ECO:0000256" key="5">
    <source>
        <dbReference type="ARBA" id="ARBA00022448"/>
    </source>
</evidence>
<comment type="caution">
    <text evidence="16">The sequence shown here is derived from an EMBL/GenBank/DDBJ whole genome shotgun (WGS) entry which is preliminary data.</text>
</comment>
<evidence type="ECO:0000256" key="3">
    <source>
        <dbReference type="ARBA" id="ARBA00007809"/>
    </source>
</evidence>
<feature type="transmembrane region" description="Helical" evidence="15">
    <location>
        <begin position="188"/>
        <end position="209"/>
    </location>
</feature>
<dbReference type="PANTHER" id="PTHR10791">
    <property type="entry name" value="RAG1-ACTIVATING PROTEIN 1"/>
    <property type="match status" value="1"/>
</dbReference>
<dbReference type="PANTHER" id="PTHR10791:SF246">
    <property type="entry name" value="SUGAR TRANSPORTER SWEET1"/>
    <property type="match status" value="1"/>
</dbReference>
<accession>A0A4U8V2H3</accession>
<feature type="region of interest" description="Disordered" evidence="14">
    <location>
        <begin position="321"/>
        <end position="370"/>
    </location>
</feature>
<evidence type="ECO:0000256" key="14">
    <source>
        <dbReference type="SAM" id="MobiDB-lite"/>
    </source>
</evidence>
<dbReference type="OrthoDB" id="409725at2759"/>
<dbReference type="GO" id="GO:0000139">
    <property type="term" value="C:Golgi membrane"/>
    <property type="evidence" value="ECO:0007669"/>
    <property type="project" value="UniProtKB-SubCell"/>
</dbReference>
<proteinExistence type="inferred from homology"/>
<keyword evidence="7" id="KW-0762">Sugar transport</keyword>
<dbReference type="Gene3D" id="1.20.1280.290">
    <property type="match status" value="2"/>
</dbReference>
<feature type="transmembrane region" description="Helical" evidence="15">
    <location>
        <begin position="46"/>
        <end position="67"/>
    </location>
</feature>
<feature type="transmembrane region" description="Helical" evidence="15">
    <location>
        <begin position="12"/>
        <end position="34"/>
    </location>
</feature>
<feature type="transmembrane region" description="Helical" evidence="15">
    <location>
        <begin position="73"/>
        <end position="93"/>
    </location>
</feature>
<dbReference type="InterPro" id="IPR047664">
    <property type="entry name" value="SWEET"/>
</dbReference>
<dbReference type="Proteomes" id="UP000298663">
    <property type="component" value="Chromosome X"/>
</dbReference>
<protein>
    <recommendedName>
        <fullName evidence="4">Sugar transporter SWEET1</fullName>
    </recommendedName>
</protein>
<evidence type="ECO:0000256" key="2">
    <source>
        <dbReference type="ARBA" id="ARBA00004653"/>
    </source>
</evidence>
<comment type="function">
    <text evidence="13">Mediates both low-affinity uptake and efflux of sugar across the membrane.</text>
</comment>
<dbReference type="GO" id="GO:0051119">
    <property type="term" value="F:sugar transmembrane transporter activity"/>
    <property type="evidence" value="ECO:0007669"/>
    <property type="project" value="InterPro"/>
</dbReference>
<keyword evidence="9" id="KW-0677">Repeat</keyword>
<sequence length="370" mass="41724">MAFEILEEFSFLNVLSVLAFFTTVGLFFCGIPICRQIWKRKDTAEISGAPFLMGVVGGCCWLTYGYLKQDHTVMYVTSTQVVLYSTYTVFYFFMTKKKFWITVKIFLVVALCSTLFALVHFFGHKVFHPLGIICMTLNTADFGAPLAGLRVVIRRRATSTLPLPLCIANFMVSSEWFLYGLLVKDWYLITPNGIGSILAVSQLFLFLVLPRKPNQRAPILRLLDCCRGKSVQKVQDVEADAVVPEEKDEEGKKDDHRWSKRVIANVAGEIENVMQKCHLHDQFAYSDTLNKGSDEVSNKSLTLSSTQTTVQSIEDETIKTTSTDLSNTTSTKLTHLSRQLSSKLNPPSKEDTESHDSRLKRCISAPNLRE</sequence>
<evidence type="ECO:0000256" key="1">
    <source>
        <dbReference type="ARBA" id="ARBA00004651"/>
    </source>
</evidence>
<evidence type="ECO:0000256" key="9">
    <source>
        <dbReference type="ARBA" id="ARBA00022737"/>
    </source>
</evidence>
<evidence type="ECO:0000256" key="7">
    <source>
        <dbReference type="ARBA" id="ARBA00022597"/>
    </source>
</evidence>
<keyword evidence="5" id="KW-0813">Transport</keyword>
<reference evidence="16 17" key="2">
    <citation type="journal article" date="2019" name="G3 (Bethesda)">
        <title>Hybrid Assembly of the Genome of the Entomopathogenic Nematode Steinernema carpocapsae Identifies the X-Chromosome.</title>
        <authorList>
            <person name="Serra L."/>
            <person name="Macchietto M."/>
            <person name="Macias-Munoz A."/>
            <person name="McGill C.J."/>
            <person name="Rodriguez I.M."/>
            <person name="Rodriguez B."/>
            <person name="Murad R."/>
            <person name="Mortazavi A."/>
        </authorList>
    </citation>
    <scope>NUCLEOTIDE SEQUENCE [LARGE SCALE GENOMIC DNA]</scope>
    <source>
        <strain evidence="16 17">ALL</strain>
    </source>
</reference>
<keyword evidence="6" id="KW-1003">Cell membrane</keyword>
<evidence type="ECO:0000313" key="16">
    <source>
        <dbReference type="EMBL" id="TMS39539.1"/>
    </source>
</evidence>
<evidence type="ECO:0000256" key="11">
    <source>
        <dbReference type="ARBA" id="ARBA00023034"/>
    </source>
</evidence>
<evidence type="ECO:0000256" key="13">
    <source>
        <dbReference type="ARBA" id="ARBA00055578"/>
    </source>
</evidence>
<feature type="compositionally biased region" description="Low complexity" evidence="14">
    <location>
        <begin position="321"/>
        <end position="334"/>
    </location>
</feature>
<keyword evidence="10 15" id="KW-1133">Transmembrane helix</keyword>
<dbReference type="AlphaFoldDB" id="A0A4U8V2H3"/>
<keyword evidence="8 15" id="KW-0812">Transmembrane</keyword>
<keyword evidence="11" id="KW-0333">Golgi apparatus</keyword>
<dbReference type="GO" id="GO:0005886">
    <property type="term" value="C:plasma membrane"/>
    <property type="evidence" value="ECO:0007669"/>
    <property type="project" value="UniProtKB-SubCell"/>
</dbReference>
<dbReference type="FunFam" id="1.20.1280.290:FF:000010">
    <property type="entry name" value="Sugar transporter SWEET"/>
    <property type="match status" value="1"/>
</dbReference>
<gene>
    <name evidence="16" type="ORF">L596_006047</name>
</gene>
<dbReference type="FunFam" id="1.20.1280.290:FF:000004">
    <property type="entry name" value="Sugar transporter SWEET"/>
    <property type="match status" value="1"/>
</dbReference>
<feature type="transmembrane region" description="Helical" evidence="15">
    <location>
        <begin position="105"/>
        <end position="123"/>
    </location>
</feature>
<evidence type="ECO:0000256" key="15">
    <source>
        <dbReference type="SAM" id="Phobius"/>
    </source>
</evidence>
<evidence type="ECO:0000313" key="17">
    <source>
        <dbReference type="Proteomes" id="UP000298663"/>
    </source>
</evidence>
<evidence type="ECO:0000256" key="4">
    <source>
        <dbReference type="ARBA" id="ARBA00021741"/>
    </source>
</evidence>
<evidence type="ECO:0000256" key="12">
    <source>
        <dbReference type="ARBA" id="ARBA00023136"/>
    </source>
</evidence>
<feature type="transmembrane region" description="Helical" evidence="15">
    <location>
        <begin position="161"/>
        <end position="182"/>
    </location>
</feature>
<feature type="compositionally biased region" description="Basic and acidic residues" evidence="14">
    <location>
        <begin position="348"/>
        <end position="359"/>
    </location>
</feature>
<feature type="transmembrane region" description="Helical" evidence="15">
    <location>
        <begin position="129"/>
        <end position="149"/>
    </location>
</feature>
<comment type="subcellular location">
    <subcellularLocation>
        <location evidence="1">Cell membrane</location>
        <topology evidence="1">Multi-pass membrane protein</topology>
    </subcellularLocation>
    <subcellularLocation>
        <location evidence="2">Golgi apparatus membrane</location>
        <topology evidence="2">Multi-pass membrane protein</topology>
    </subcellularLocation>
</comment>
<organism evidence="16 17">
    <name type="scientific">Steinernema carpocapsae</name>
    <name type="common">Entomopathogenic nematode</name>
    <dbReference type="NCBI Taxonomy" id="34508"/>
    <lineage>
        <taxon>Eukaryota</taxon>
        <taxon>Metazoa</taxon>
        <taxon>Ecdysozoa</taxon>
        <taxon>Nematoda</taxon>
        <taxon>Chromadorea</taxon>
        <taxon>Rhabditida</taxon>
        <taxon>Tylenchina</taxon>
        <taxon>Panagrolaimomorpha</taxon>
        <taxon>Strongyloidoidea</taxon>
        <taxon>Steinernematidae</taxon>
        <taxon>Steinernema</taxon>
    </lineage>
</organism>
<evidence type="ECO:0000256" key="6">
    <source>
        <dbReference type="ARBA" id="ARBA00022475"/>
    </source>
</evidence>
<name>A0A4U8V2H3_STECR</name>
<dbReference type="InterPro" id="IPR004316">
    <property type="entry name" value="SWEET_rpt"/>
</dbReference>
<dbReference type="Pfam" id="PF03083">
    <property type="entry name" value="MtN3_slv"/>
    <property type="match status" value="2"/>
</dbReference>